<organism evidence="2 3">
    <name type="scientific">Actinomycetospora succinea</name>
    <dbReference type="NCBI Taxonomy" id="663603"/>
    <lineage>
        <taxon>Bacteria</taxon>
        <taxon>Bacillati</taxon>
        <taxon>Actinomycetota</taxon>
        <taxon>Actinomycetes</taxon>
        <taxon>Pseudonocardiales</taxon>
        <taxon>Pseudonocardiaceae</taxon>
        <taxon>Actinomycetospora</taxon>
    </lineage>
</organism>
<dbReference type="RefSeq" id="WP_133828645.1">
    <property type="nucleotide sequence ID" value="NZ_BAABHR010000040.1"/>
</dbReference>
<reference evidence="2 3" key="1">
    <citation type="submission" date="2019-03" db="EMBL/GenBank/DDBJ databases">
        <title>Genomic Encyclopedia of Type Strains, Phase IV (KMG-IV): sequencing the most valuable type-strain genomes for metagenomic binning, comparative biology and taxonomic classification.</title>
        <authorList>
            <person name="Goeker M."/>
        </authorList>
    </citation>
    <scope>NUCLEOTIDE SEQUENCE [LARGE SCALE GENOMIC DNA]</scope>
    <source>
        <strain evidence="2 3">DSM 45775</strain>
    </source>
</reference>
<evidence type="ECO:0000313" key="3">
    <source>
        <dbReference type="Proteomes" id="UP000295705"/>
    </source>
</evidence>
<proteinExistence type="predicted"/>
<dbReference type="Pfam" id="PF00582">
    <property type="entry name" value="Usp"/>
    <property type="match status" value="1"/>
</dbReference>
<dbReference type="AlphaFoldDB" id="A0A4V3D8G4"/>
<comment type="caution">
    <text evidence="2">The sequence shown here is derived from an EMBL/GenBank/DDBJ whole genome shotgun (WGS) entry which is preliminary data.</text>
</comment>
<evidence type="ECO:0000259" key="1">
    <source>
        <dbReference type="Pfam" id="PF00582"/>
    </source>
</evidence>
<sequence length="268" mass="26517">MTVLVGRVPGSDTGAGALVLGARLARALGGPVVVCTVTSPGEDAAPDPAPVVDGIDGVDVETTVVEDRSIPGGLARAAHAHQAGVIVLGDAPPGPGSVGARLARSADVPVALVGDDAVHDGPVTRVTCAWGGGRHASRVLATAVDLSRRTGASLRVASFGPQRGPTVPPEAGLHAEEVVVEQWREQMVAAQRAALTELGVTDAETLAVAGASVEEAVESIGWDDGEILVVGANAAGTATRVLLGDPGGAIVRGAPVPVVLTPGTTTLA</sequence>
<dbReference type="Proteomes" id="UP000295705">
    <property type="component" value="Unassembled WGS sequence"/>
</dbReference>
<dbReference type="Gene3D" id="3.40.50.12370">
    <property type="match status" value="1"/>
</dbReference>
<keyword evidence="3" id="KW-1185">Reference proteome</keyword>
<dbReference type="OrthoDB" id="5242641at2"/>
<evidence type="ECO:0000313" key="2">
    <source>
        <dbReference type="EMBL" id="TDQ51657.1"/>
    </source>
</evidence>
<dbReference type="InterPro" id="IPR006016">
    <property type="entry name" value="UspA"/>
</dbReference>
<dbReference type="SUPFAM" id="SSF52402">
    <property type="entry name" value="Adenine nucleotide alpha hydrolases-like"/>
    <property type="match status" value="2"/>
</dbReference>
<feature type="domain" description="UspA" evidence="1">
    <location>
        <begin position="125"/>
        <end position="261"/>
    </location>
</feature>
<accession>A0A4V3D8G4</accession>
<gene>
    <name evidence="2" type="ORF">EV188_10817</name>
</gene>
<protein>
    <submittedName>
        <fullName evidence="2">Nucleotide-binding universal stress UspA family protein</fullName>
    </submittedName>
</protein>
<dbReference type="EMBL" id="SNYO01000008">
    <property type="protein sequence ID" value="TDQ51657.1"/>
    <property type="molecule type" value="Genomic_DNA"/>
</dbReference>
<name>A0A4V3D8G4_9PSEU</name>